<evidence type="ECO:0000313" key="3">
    <source>
        <dbReference type="Proteomes" id="UP001597024"/>
    </source>
</evidence>
<dbReference type="Proteomes" id="UP001597024">
    <property type="component" value="Unassembled WGS sequence"/>
</dbReference>
<proteinExistence type="predicted"/>
<evidence type="ECO:0000256" key="1">
    <source>
        <dbReference type="SAM" id="Phobius"/>
    </source>
</evidence>
<sequence>MIKQVRAELIKLATVRATYWCAVLSLCPSVVVAAIIALRRQDPGSLPFLAQYLFLFPAMAGVIPVVVLAVLVTAGEYGYGMIRVTFMVNPRRGVVMASKAVVVLAYGFVLGLVTAYTCAAVALVIAYDKLKGSPAGDPSLADPHLAGMAVGLGLFYAFAALMSAAWGTVFRHSAPAIALLIGWWLAIEKILVPMVEQLRDIYYYLPFAAGARAAIPGMGEMGVAPPSYAASTGSLILAAYAVAAYVAAVLFVRLRGV</sequence>
<feature type="transmembrane region" description="Helical" evidence="1">
    <location>
        <begin position="145"/>
        <end position="169"/>
    </location>
</feature>
<evidence type="ECO:0000313" key="2">
    <source>
        <dbReference type="EMBL" id="MFD0883807.1"/>
    </source>
</evidence>
<keyword evidence="1" id="KW-0472">Membrane</keyword>
<evidence type="ECO:0008006" key="4">
    <source>
        <dbReference type="Google" id="ProtNLM"/>
    </source>
</evidence>
<feature type="transmembrane region" description="Helical" evidence="1">
    <location>
        <begin position="228"/>
        <end position="252"/>
    </location>
</feature>
<keyword evidence="3" id="KW-1185">Reference proteome</keyword>
<feature type="transmembrane region" description="Helical" evidence="1">
    <location>
        <begin position="20"/>
        <end position="38"/>
    </location>
</feature>
<feature type="transmembrane region" description="Helical" evidence="1">
    <location>
        <begin position="50"/>
        <end position="79"/>
    </location>
</feature>
<keyword evidence="1" id="KW-0812">Transmembrane</keyword>
<protein>
    <recommendedName>
        <fullName evidence="4">ABC transporter permease</fullName>
    </recommendedName>
</protein>
<dbReference type="EMBL" id="JBHTHX010000076">
    <property type="protein sequence ID" value="MFD0883807.1"/>
    <property type="molecule type" value="Genomic_DNA"/>
</dbReference>
<comment type="caution">
    <text evidence="2">The sequence shown here is derived from an EMBL/GenBank/DDBJ whole genome shotgun (WGS) entry which is preliminary data.</text>
</comment>
<feature type="transmembrane region" description="Helical" evidence="1">
    <location>
        <begin position="176"/>
        <end position="195"/>
    </location>
</feature>
<accession>A0ABW3DMF7</accession>
<keyword evidence="1" id="KW-1133">Transmembrane helix</keyword>
<name>A0ABW3DMF7_9ACTN</name>
<organism evidence="2 3">
    <name type="scientific">Streptosporangium algeriense</name>
    <dbReference type="NCBI Taxonomy" id="1682748"/>
    <lineage>
        <taxon>Bacteria</taxon>
        <taxon>Bacillati</taxon>
        <taxon>Actinomycetota</taxon>
        <taxon>Actinomycetes</taxon>
        <taxon>Streptosporangiales</taxon>
        <taxon>Streptosporangiaceae</taxon>
        <taxon>Streptosporangium</taxon>
    </lineage>
</organism>
<reference evidence="3" key="1">
    <citation type="journal article" date="2019" name="Int. J. Syst. Evol. Microbiol.">
        <title>The Global Catalogue of Microorganisms (GCM) 10K type strain sequencing project: providing services to taxonomists for standard genome sequencing and annotation.</title>
        <authorList>
            <consortium name="The Broad Institute Genomics Platform"/>
            <consortium name="The Broad Institute Genome Sequencing Center for Infectious Disease"/>
            <person name="Wu L."/>
            <person name="Ma J."/>
        </authorList>
    </citation>
    <scope>NUCLEOTIDE SEQUENCE [LARGE SCALE GENOMIC DNA]</scope>
    <source>
        <strain evidence="3">CCUG 62974</strain>
    </source>
</reference>
<feature type="transmembrane region" description="Helical" evidence="1">
    <location>
        <begin position="100"/>
        <end position="125"/>
    </location>
</feature>
<gene>
    <name evidence="2" type="ORF">ACFQ08_04455</name>
</gene>